<evidence type="ECO:0000313" key="2">
    <source>
        <dbReference type="Proteomes" id="UP000485058"/>
    </source>
</evidence>
<reference evidence="1 2" key="1">
    <citation type="submission" date="2020-02" db="EMBL/GenBank/DDBJ databases">
        <title>Draft genome sequence of Haematococcus lacustris strain NIES-144.</title>
        <authorList>
            <person name="Morimoto D."/>
            <person name="Nakagawa S."/>
            <person name="Yoshida T."/>
            <person name="Sawayama S."/>
        </authorList>
    </citation>
    <scope>NUCLEOTIDE SEQUENCE [LARGE SCALE GENOMIC DNA]</scope>
    <source>
        <strain evidence="1 2">NIES-144</strain>
    </source>
</reference>
<sequence>MRHGTKFHINLAKVPTMSPRQLRLFANASTSDEERDVNVIIGKTIAGTLK</sequence>
<dbReference type="Proteomes" id="UP000485058">
    <property type="component" value="Unassembled WGS sequence"/>
</dbReference>
<evidence type="ECO:0000313" key="1">
    <source>
        <dbReference type="EMBL" id="GFH13232.1"/>
    </source>
</evidence>
<accession>A0A699ZCM0</accession>
<organism evidence="1 2">
    <name type="scientific">Haematococcus lacustris</name>
    <name type="common">Green alga</name>
    <name type="synonym">Haematococcus pluvialis</name>
    <dbReference type="NCBI Taxonomy" id="44745"/>
    <lineage>
        <taxon>Eukaryota</taxon>
        <taxon>Viridiplantae</taxon>
        <taxon>Chlorophyta</taxon>
        <taxon>core chlorophytes</taxon>
        <taxon>Chlorophyceae</taxon>
        <taxon>CS clade</taxon>
        <taxon>Chlamydomonadales</taxon>
        <taxon>Haematococcaceae</taxon>
        <taxon>Haematococcus</taxon>
    </lineage>
</organism>
<keyword evidence="2" id="KW-1185">Reference proteome</keyword>
<feature type="non-terminal residue" evidence="1">
    <location>
        <position position="50"/>
    </location>
</feature>
<dbReference type="AlphaFoldDB" id="A0A699ZCM0"/>
<name>A0A699ZCM0_HAELA</name>
<proteinExistence type="predicted"/>
<comment type="caution">
    <text evidence="1">The sequence shown here is derived from an EMBL/GenBank/DDBJ whole genome shotgun (WGS) entry which is preliminary data.</text>
</comment>
<feature type="non-terminal residue" evidence="1">
    <location>
        <position position="1"/>
    </location>
</feature>
<dbReference type="EMBL" id="BLLF01000589">
    <property type="protein sequence ID" value="GFH13232.1"/>
    <property type="molecule type" value="Genomic_DNA"/>
</dbReference>
<protein>
    <submittedName>
        <fullName evidence="1">Uncharacterized protein</fullName>
    </submittedName>
</protein>
<gene>
    <name evidence="1" type="ORF">HaLaN_09072</name>
</gene>